<dbReference type="InterPro" id="IPR018110">
    <property type="entry name" value="Mandel_Rmase/mucon_lact_enz_CS"/>
</dbReference>
<keyword evidence="3" id="KW-0460">Magnesium</keyword>
<dbReference type="InterPro" id="IPR013341">
    <property type="entry name" value="Mandelate_racemase_N_dom"/>
</dbReference>
<feature type="domain" description="Mandelate racemase/muconate lactonizing enzyme C-terminal" evidence="4">
    <location>
        <begin position="146"/>
        <end position="243"/>
    </location>
</feature>
<dbReference type="Gene3D" id="3.30.390.10">
    <property type="entry name" value="Enolase-like, N-terminal domain"/>
    <property type="match status" value="1"/>
</dbReference>
<dbReference type="GO" id="GO:0000287">
    <property type="term" value="F:magnesium ion binding"/>
    <property type="evidence" value="ECO:0007669"/>
    <property type="project" value="UniProtKB-ARBA"/>
</dbReference>
<proteinExistence type="predicted"/>
<dbReference type="SFLD" id="SFLDF00557">
    <property type="entry name" value="3_6-anhydro-alpha-L-galactonat"/>
    <property type="match status" value="1"/>
</dbReference>
<organism evidence="5 6">
    <name type="scientific">Rhodopila globiformis</name>
    <name type="common">Rhodopseudomonas globiformis</name>
    <dbReference type="NCBI Taxonomy" id="1071"/>
    <lineage>
        <taxon>Bacteria</taxon>
        <taxon>Pseudomonadati</taxon>
        <taxon>Pseudomonadota</taxon>
        <taxon>Alphaproteobacteria</taxon>
        <taxon>Acetobacterales</taxon>
        <taxon>Acetobacteraceae</taxon>
        <taxon>Rhodopila</taxon>
    </lineage>
</organism>
<dbReference type="InterPro" id="IPR034382">
    <property type="entry name" value="AHGA_cycloisomerase"/>
</dbReference>
<evidence type="ECO:0000256" key="1">
    <source>
        <dbReference type="ARBA" id="ARBA00001946"/>
    </source>
</evidence>
<dbReference type="AlphaFoldDB" id="A0A2S6N4K0"/>
<dbReference type="SMART" id="SM00922">
    <property type="entry name" value="MR_MLE"/>
    <property type="match status" value="1"/>
</dbReference>
<dbReference type="SUPFAM" id="SSF54826">
    <property type="entry name" value="Enolase N-terminal domain-like"/>
    <property type="match status" value="1"/>
</dbReference>
<dbReference type="SFLD" id="SFLDG00179">
    <property type="entry name" value="mandelate_racemase"/>
    <property type="match status" value="1"/>
</dbReference>
<dbReference type="InterPro" id="IPR046945">
    <property type="entry name" value="RHMD-like"/>
</dbReference>
<sequence length="348" mass="37482">MSIAALDTALYRIELPVPLSDSTHGTMTHFELVTVRLRDGDGAEGVGYTYTTGAGGAAVYSLIDQGLRPVLLGADADAIEALWQRMWWRLHYGGRGGSVSLAVSACDIALWDLKARRLGRPLWRLLGGFDPAVPCYAGGIDLEFTLDALLAQTDGNLARGFRAIKMKVGRARLSEDVARVAAMRRHLGDDFPLMADANMRWTVDQAIRAARALRDCGLTWLEEPTIPDDVAGHARIVREGGVPIATGENLHTLHEFTQMIAAGGVTFPEPDVTNCGGVTVFMKVAHLAEAFNLPVTSHGAHDLTVHLLAAAPNRSYLEVHGFGLDRYIEQAMAMEAGNAVAPERPGHG</sequence>
<evidence type="ECO:0000256" key="2">
    <source>
        <dbReference type="ARBA" id="ARBA00022723"/>
    </source>
</evidence>
<dbReference type="GO" id="GO:0019388">
    <property type="term" value="P:galactose catabolic process"/>
    <property type="evidence" value="ECO:0007669"/>
    <property type="project" value="InterPro"/>
</dbReference>
<dbReference type="GO" id="GO:0016836">
    <property type="term" value="F:hydro-lyase activity"/>
    <property type="evidence" value="ECO:0007669"/>
    <property type="project" value="TreeGrafter"/>
</dbReference>
<dbReference type="Gene3D" id="3.20.20.120">
    <property type="entry name" value="Enolase-like C-terminal domain"/>
    <property type="match status" value="1"/>
</dbReference>
<dbReference type="Pfam" id="PF02746">
    <property type="entry name" value="MR_MLE_N"/>
    <property type="match status" value="1"/>
</dbReference>
<evidence type="ECO:0000313" key="6">
    <source>
        <dbReference type="Proteomes" id="UP000239724"/>
    </source>
</evidence>
<accession>A0A2S6N4K0</accession>
<dbReference type="PANTHER" id="PTHR13794:SF58">
    <property type="entry name" value="MITOCHONDRIAL ENOLASE SUPERFAMILY MEMBER 1"/>
    <property type="match status" value="1"/>
</dbReference>
<dbReference type="Proteomes" id="UP000239724">
    <property type="component" value="Unassembled WGS sequence"/>
</dbReference>
<dbReference type="Pfam" id="PF13378">
    <property type="entry name" value="MR_MLE_C"/>
    <property type="match status" value="1"/>
</dbReference>
<dbReference type="EMBL" id="NHRY01000224">
    <property type="protein sequence ID" value="PPQ29553.1"/>
    <property type="molecule type" value="Genomic_DNA"/>
</dbReference>
<dbReference type="CDD" id="cd03316">
    <property type="entry name" value="MR_like"/>
    <property type="match status" value="1"/>
</dbReference>
<keyword evidence="6" id="KW-1185">Reference proteome</keyword>
<dbReference type="SFLD" id="SFLDS00001">
    <property type="entry name" value="Enolase"/>
    <property type="match status" value="1"/>
</dbReference>
<dbReference type="SUPFAM" id="SSF51604">
    <property type="entry name" value="Enolase C-terminal domain-like"/>
    <property type="match status" value="1"/>
</dbReference>
<evidence type="ECO:0000313" key="5">
    <source>
        <dbReference type="EMBL" id="PPQ29553.1"/>
    </source>
</evidence>
<evidence type="ECO:0000256" key="3">
    <source>
        <dbReference type="ARBA" id="ARBA00022842"/>
    </source>
</evidence>
<evidence type="ECO:0000259" key="4">
    <source>
        <dbReference type="SMART" id="SM00922"/>
    </source>
</evidence>
<name>A0A2S6N4K0_RHOGL</name>
<dbReference type="PROSITE" id="PS00909">
    <property type="entry name" value="MR_MLE_2"/>
    <property type="match status" value="1"/>
</dbReference>
<dbReference type="RefSeq" id="WP_104520793.1">
    <property type="nucleotide sequence ID" value="NZ_NHRY01000224.1"/>
</dbReference>
<dbReference type="InterPro" id="IPR029065">
    <property type="entry name" value="Enolase_C-like"/>
</dbReference>
<dbReference type="GO" id="GO:0016853">
    <property type="term" value="F:isomerase activity"/>
    <property type="evidence" value="ECO:0007669"/>
    <property type="project" value="InterPro"/>
</dbReference>
<reference evidence="5 6" key="1">
    <citation type="journal article" date="2018" name="Arch. Microbiol.">
        <title>New insights into the metabolic potential of the phototrophic purple bacterium Rhodopila globiformis DSM 161(T) from its draft genome sequence and evidence for a vanadium-dependent nitrogenase.</title>
        <authorList>
            <person name="Imhoff J.F."/>
            <person name="Rahn T."/>
            <person name="Kunzel S."/>
            <person name="Neulinger S.C."/>
        </authorList>
    </citation>
    <scope>NUCLEOTIDE SEQUENCE [LARGE SCALE GENOMIC DNA]</scope>
    <source>
        <strain evidence="5 6">DSM 161</strain>
    </source>
</reference>
<dbReference type="GO" id="GO:0009063">
    <property type="term" value="P:amino acid catabolic process"/>
    <property type="evidence" value="ECO:0007669"/>
    <property type="project" value="InterPro"/>
</dbReference>
<dbReference type="OrthoDB" id="7511553at2"/>
<dbReference type="InterPro" id="IPR013342">
    <property type="entry name" value="Mandelate_racemase_C"/>
</dbReference>
<protein>
    <submittedName>
        <fullName evidence="5">Uroporphyrinogen decarboxylase</fullName>
    </submittedName>
</protein>
<dbReference type="InterPro" id="IPR036849">
    <property type="entry name" value="Enolase-like_C_sf"/>
</dbReference>
<feature type="non-terminal residue" evidence="5">
    <location>
        <position position="348"/>
    </location>
</feature>
<keyword evidence="2" id="KW-0479">Metal-binding</keyword>
<gene>
    <name evidence="5" type="ORF">CCS01_21070</name>
</gene>
<dbReference type="InterPro" id="IPR029017">
    <property type="entry name" value="Enolase-like_N"/>
</dbReference>
<dbReference type="PANTHER" id="PTHR13794">
    <property type="entry name" value="ENOLASE SUPERFAMILY, MANDELATE RACEMASE"/>
    <property type="match status" value="1"/>
</dbReference>
<comment type="cofactor">
    <cofactor evidence="1">
        <name>Mg(2+)</name>
        <dbReference type="ChEBI" id="CHEBI:18420"/>
    </cofactor>
</comment>
<comment type="caution">
    <text evidence="5">The sequence shown here is derived from an EMBL/GenBank/DDBJ whole genome shotgun (WGS) entry which is preliminary data.</text>
</comment>